<proteinExistence type="predicted"/>
<gene>
    <name evidence="2" type="ORF">UFOVP396_43</name>
</gene>
<evidence type="ECO:0000259" key="1">
    <source>
        <dbReference type="Pfam" id="PF21703"/>
    </source>
</evidence>
<organism evidence="2">
    <name type="scientific">uncultured Caudovirales phage</name>
    <dbReference type="NCBI Taxonomy" id="2100421"/>
    <lineage>
        <taxon>Viruses</taxon>
        <taxon>Duplodnaviria</taxon>
        <taxon>Heunggongvirae</taxon>
        <taxon>Uroviricota</taxon>
        <taxon>Caudoviricetes</taxon>
        <taxon>Peduoviridae</taxon>
        <taxon>Maltschvirus</taxon>
        <taxon>Maltschvirus maltsch</taxon>
    </lineage>
</organism>
<sequence>MSNYNPSIIGQAAGAGDQNALFLKLFSGEVMTAFERANTALDRTMVRTISQGKSATFPVFGKASAAYHQAGTELTGSTIVGNERVITIQDLLVSHVFIASIEEAKSSWEVRSIYAKELGNALATQMDKHIYQVLVNASRASATSPQSAGQQVTSANFLTSGATAASAIYEAARKLDEADVPAEDRYVAVSPQVYYNMVGDTTAAVINRDFNNGNNGSYSDGKVLRIAGIEVVKTNNLPAGTISSGTGIGSVVGSTGGLGGTYTNTVGVVWQKSAAGSLKLLDLSSEMEYSARHQGTLLVAKYAAGHGILRPEASIEIKTA</sequence>
<dbReference type="EMBL" id="LR796381">
    <property type="protein sequence ID" value="CAB4140487.1"/>
    <property type="molecule type" value="Genomic_DNA"/>
</dbReference>
<name>A0A6J5M4Y1_9CAUD</name>
<reference evidence="2" key="1">
    <citation type="submission" date="2020-04" db="EMBL/GenBank/DDBJ databases">
        <authorList>
            <person name="Chiriac C."/>
            <person name="Salcher M."/>
            <person name="Ghai R."/>
            <person name="Kavagutti S V."/>
        </authorList>
    </citation>
    <scope>NUCLEOTIDE SEQUENCE</scope>
</reference>
<feature type="domain" description="Capsid Gp10A/Gp10B-like" evidence="1">
    <location>
        <begin position="57"/>
        <end position="318"/>
    </location>
</feature>
<dbReference type="InterPro" id="IPR049301">
    <property type="entry name" value="Capsid_Gp10A/Gp10B-like_dom"/>
</dbReference>
<evidence type="ECO:0000313" key="2">
    <source>
        <dbReference type="EMBL" id="CAB4140487.1"/>
    </source>
</evidence>
<accession>A0A6J5M4Y1</accession>
<protein>
    <submittedName>
        <fullName evidence="2">Major capsid protein</fullName>
    </submittedName>
</protein>
<dbReference type="SUPFAM" id="SSF56563">
    <property type="entry name" value="Major capsid protein gp5"/>
    <property type="match status" value="1"/>
</dbReference>
<dbReference type="Pfam" id="PF21703">
    <property type="entry name" value="Gp10A-like"/>
    <property type="match status" value="1"/>
</dbReference>